<organism evidence="2 3">
    <name type="scientific">Aliidongia dinghuensis</name>
    <dbReference type="NCBI Taxonomy" id="1867774"/>
    <lineage>
        <taxon>Bacteria</taxon>
        <taxon>Pseudomonadati</taxon>
        <taxon>Pseudomonadota</taxon>
        <taxon>Alphaproteobacteria</taxon>
        <taxon>Rhodospirillales</taxon>
        <taxon>Dongiaceae</taxon>
        <taxon>Aliidongia</taxon>
    </lineage>
</organism>
<reference evidence="2" key="2">
    <citation type="submission" date="2020-09" db="EMBL/GenBank/DDBJ databases">
        <authorList>
            <person name="Sun Q."/>
            <person name="Zhou Y."/>
        </authorList>
    </citation>
    <scope>NUCLEOTIDE SEQUENCE</scope>
    <source>
        <strain evidence="2">CGMCC 1.15725</strain>
    </source>
</reference>
<feature type="transmembrane region" description="Helical" evidence="1">
    <location>
        <begin position="372"/>
        <end position="390"/>
    </location>
</feature>
<feature type="transmembrane region" description="Helical" evidence="1">
    <location>
        <begin position="63"/>
        <end position="84"/>
    </location>
</feature>
<keyword evidence="1" id="KW-0812">Transmembrane</keyword>
<evidence type="ECO:0000313" key="2">
    <source>
        <dbReference type="EMBL" id="GGF43457.1"/>
    </source>
</evidence>
<dbReference type="Proteomes" id="UP000646365">
    <property type="component" value="Unassembled WGS sequence"/>
</dbReference>
<keyword evidence="1" id="KW-1133">Transmembrane helix</keyword>
<protein>
    <submittedName>
        <fullName evidence="2">Protein NnrS</fullName>
    </submittedName>
</protein>
<dbReference type="Pfam" id="PF05940">
    <property type="entry name" value="NnrS"/>
    <property type="match status" value="1"/>
</dbReference>
<feature type="transmembrane region" description="Helical" evidence="1">
    <location>
        <begin position="244"/>
        <end position="260"/>
    </location>
</feature>
<sequence length="396" mass="41752">MSATAGHAAADRRPVVWAQGFRPFFLATAFWAVFALAVWIGMLETGTALPSRFDPLSWHIHEMLFGFVMAGVGGFLLTAIANWTHRPPVHGLALALLALAWLIGRIACMVSSLLPSWQAVALDLAFPAALLATAAHEIVAGRNWRNLPMLLSVAVLGVANLLMHLEATGAAVPAGIGWRLGIAAMVVLVSVIAGRIVPTFTRNWLTKRGATVLPPERGLIDRSALGTLHAGLIGWALWPAFAPIGALLLGAAALNAWRLARWRGLATRAEPLLLILHVGYGWMVAGTALLGCSILADTVPETAALHTLTTGAFGTMILAVMTRATLGHTGRALTASRWTVGIYAAVTLAALSRIAAALGWGPDRVVLDLSATLWGIAFCLFLACYGPMLVSAKRGA</sequence>
<feature type="transmembrane region" description="Helical" evidence="1">
    <location>
        <begin position="147"/>
        <end position="165"/>
    </location>
</feature>
<dbReference type="RefSeq" id="WP_189051621.1">
    <property type="nucleotide sequence ID" value="NZ_BMJQ01000020.1"/>
</dbReference>
<proteinExistence type="predicted"/>
<feature type="transmembrane region" description="Helical" evidence="1">
    <location>
        <begin position="91"/>
        <end position="114"/>
    </location>
</feature>
<keyword evidence="3" id="KW-1185">Reference proteome</keyword>
<feature type="transmembrane region" description="Helical" evidence="1">
    <location>
        <begin position="21"/>
        <end position="43"/>
    </location>
</feature>
<comment type="caution">
    <text evidence="2">The sequence shown here is derived from an EMBL/GenBank/DDBJ whole genome shotgun (WGS) entry which is preliminary data.</text>
</comment>
<keyword evidence="1" id="KW-0472">Membrane</keyword>
<feature type="transmembrane region" description="Helical" evidence="1">
    <location>
        <begin position="308"/>
        <end position="326"/>
    </location>
</feature>
<dbReference type="AlphaFoldDB" id="A0A8J2Z188"/>
<dbReference type="InterPro" id="IPR010266">
    <property type="entry name" value="NnrS"/>
</dbReference>
<feature type="transmembrane region" description="Helical" evidence="1">
    <location>
        <begin position="177"/>
        <end position="198"/>
    </location>
</feature>
<reference evidence="2" key="1">
    <citation type="journal article" date="2014" name="Int. J. Syst. Evol. Microbiol.">
        <title>Complete genome sequence of Corynebacterium casei LMG S-19264T (=DSM 44701T), isolated from a smear-ripened cheese.</title>
        <authorList>
            <consortium name="US DOE Joint Genome Institute (JGI-PGF)"/>
            <person name="Walter F."/>
            <person name="Albersmeier A."/>
            <person name="Kalinowski J."/>
            <person name="Ruckert C."/>
        </authorList>
    </citation>
    <scope>NUCLEOTIDE SEQUENCE</scope>
    <source>
        <strain evidence="2">CGMCC 1.15725</strain>
    </source>
</reference>
<evidence type="ECO:0000256" key="1">
    <source>
        <dbReference type="SAM" id="Phobius"/>
    </source>
</evidence>
<feature type="transmembrane region" description="Helical" evidence="1">
    <location>
        <begin position="338"/>
        <end position="360"/>
    </location>
</feature>
<feature type="transmembrane region" description="Helical" evidence="1">
    <location>
        <begin position="272"/>
        <end position="296"/>
    </location>
</feature>
<name>A0A8J2Z188_9PROT</name>
<evidence type="ECO:0000313" key="3">
    <source>
        <dbReference type="Proteomes" id="UP000646365"/>
    </source>
</evidence>
<dbReference type="EMBL" id="BMJQ01000020">
    <property type="protein sequence ID" value="GGF43457.1"/>
    <property type="molecule type" value="Genomic_DNA"/>
</dbReference>
<gene>
    <name evidence="2" type="ORF">GCM10011611_57370</name>
</gene>
<accession>A0A8J2Z188</accession>